<name>A0A484I8G1_9ARCH</name>
<dbReference type="AlphaFoldDB" id="A0A484I8G1"/>
<dbReference type="KEGG" id="nfn:NFRAN_1719"/>
<keyword evidence="2" id="KW-1185">Reference proteome</keyword>
<dbReference type="Proteomes" id="UP000294299">
    <property type="component" value="Chromosome NFRAN"/>
</dbReference>
<gene>
    <name evidence="1" type="ORF">NFRAN_1719</name>
</gene>
<proteinExistence type="predicted"/>
<evidence type="ECO:0000313" key="2">
    <source>
        <dbReference type="Proteomes" id="UP000294299"/>
    </source>
</evidence>
<evidence type="ECO:0000313" key="1">
    <source>
        <dbReference type="EMBL" id="VFJ14041.1"/>
    </source>
</evidence>
<sequence>MFQIYEDAEKDELELCCREENISLSKNMILLNCNVTA</sequence>
<reference evidence="1 2" key="1">
    <citation type="submission" date="2019-02" db="EMBL/GenBank/DDBJ databases">
        <authorList>
            <person name="Lehtovirta-Morley E L."/>
        </authorList>
    </citation>
    <scope>NUCLEOTIDE SEQUENCE [LARGE SCALE GENOMIC DNA]</scope>
    <source>
        <strain evidence="1">NFRAN1</strain>
    </source>
</reference>
<protein>
    <submittedName>
        <fullName evidence="1">Uncharacterized protein</fullName>
    </submittedName>
</protein>
<organism evidence="1 2">
    <name type="scientific">Candidatus Nitrosocosmicus franklandianus</name>
    <dbReference type="NCBI Taxonomy" id="1798806"/>
    <lineage>
        <taxon>Archaea</taxon>
        <taxon>Nitrososphaerota</taxon>
        <taxon>Nitrososphaeria</taxon>
        <taxon>Nitrososphaerales</taxon>
        <taxon>Nitrososphaeraceae</taxon>
        <taxon>Candidatus Nitrosocosmicus</taxon>
    </lineage>
</organism>
<accession>A0A484I8G1</accession>
<dbReference type="EMBL" id="LR216287">
    <property type="protein sequence ID" value="VFJ14041.1"/>
    <property type="molecule type" value="Genomic_DNA"/>
</dbReference>